<proteinExistence type="predicted"/>
<evidence type="ECO:0000313" key="5">
    <source>
        <dbReference type="Proteomes" id="UP001519307"/>
    </source>
</evidence>
<sequence length="286" mass="33258">MIQMVRIGDFSKIARVSIRMLRHYDQIGIFKPACIDNLTGYRGYSIEQLPKLNRIIFLKDIGFSLNEVKELIDENISIDEMKEMLLKRQKDLENEISMAQINLKTVMDRLKTIEDERNIPRYDISIKRTDSYTLASHRTIVPHMNQMGIFCYDMYSKLYKELNKMNITPIGPEITFYYNEEYCEADLDMETGILVPHTWLDIKNKNESILMFRNIEAEENMAFLLYSGSFDGIEQAIIELLKWVAVNNWQITGALRELHLSGPAHPDGKVVENAIVELQIPVSKIL</sequence>
<dbReference type="Pfam" id="PF13411">
    <property type="entry name" value="MerR_1"/>
    <property type="match status" value="1"/>
</dbReference>
<dbReference type="SUPFAM" id="SSF55136">
    <property type="entry name" value="Probable bacterial effector-binding domain"/>
    <property type="match status" value="1"/>
</dbReference>
<dbReference type="SMART" id="SM00871">
    <property type="entry name" value="AraC_E_bind"/>
    <property type="match status" value="1"/>
</dbReference>
<keyword evidence="5" id="KW-1185">Reference proteome</keyword>
<dbReference type="EMBL" id="JAGGLM010000013">
    <property type="protein sequence ID" value="MBP2033321.1"/>
    <property type="molecule type" value="Genomic_DNA"/>
</dbReference>
<reference evidence="4 5" key="1">
    <citation type="submission" date="2021-03" db="EMBL/GenBank/DDBJ databases">
        <title>Genomic Encyclopedia of Type Strains, Phase IV (KMG-IV): sequencing the most valuable type-strain genomes for metagenomic binning, comparative biology and taxonomic classification.</title>
        <authorList>
            <person name="Goeker M."/>
        </authorList>
    </citation>
    <scope>NUCLEOTIDE SEQUENCE [LARGE SCALE GENOMIC DNA]</scope>
    <source>
        <strain evidence="4 5">DSM 28783</strain>
    </source>
</reference>
<evidence type="ECO:0000256" key="1">
    <source>
        <dbReference type="ARBA" id="ARBA00023125"/>
    </source>
</evidence>
<dbReference type="SUPFAM" id="SSF46955">
    <property type="entry name" value="Putative DNA-binding domain"/>
    <property type="match status" value="1"/>
</dbReference>
<dbReference type="Proteomes" id="UP001519307">
    <property type="component" value="Unassembled WGS sequence"/>
</dbReference>
<dbReference type="CDD" id="cd01107">
    <property type="entry name" value="HTH_BmrR"/>
    <property type="match status" value="1"/>
</dbReference>
<dbReference type="Gene3D" id="3.20.80.10">
    <property type="entry name" value="Regulatory factor, effector binding domain"/>
    <property type="match status" value="1"/>
</dbReference>
<dbReference type="SMART" id="SM00422">
    <property type="entry name" value="HTH_MERR"/>
    <property type="match status" value="1"/>
</dbReference>
<dbReference type="InterPro" id="IPR009061">
    <property type="entry name" value="DNA-bd_dom_put_sf"/>
</dbReference>
<comment type="caution">
    <text evidence="4">The sequence shown here is derived from an EMBL/GenBank/DDBJ whole genome shotgun (WGS) entry which is preliminary data.</text>
</comment>
<evidence type="ECO:0000259" key="3">
    <source>
        <dbReference type="PROSITE" id="PS50937"/>
    </source>
</evidence>
<protein>
    <submittedName>
        <fullName evidence="4">DNA-binding transcriptional MerR regulator/effector-binding domain-containing protein</fullName>
    </submittedName>
</protein>
<dbReference type="Gene3D" id="1.10.1660.10">
    <property type="match status" value="1"/>
</dbReference>
<dbReference type="InterPro" id="IPR010499">
    <property type="entry name" value="AraC_E-bd"/>
</dbReference>
<gene>
    <name evidence="4" type="ORF">J2Z42_002024</name>
</gene>
<dbReference type="PROSITE" id="PS50937">
    <property type="entry name" value="HTH_MERR_2"/>
    <property type="match status" value="1"/>
</dbReference>
<dbReference type="InterPro" id="IPR000551">
    <property type="entry name" value="MerR-type_HTH_dom"/>
</dbReference>
<dbReference type="PANTHER" id="PTHR30204:SF97">
    <property type="entry name" value="MERR FAMILY REGULATORY PROTEIN"/>
    <property type="match status" value="1"/>
</dbReference>
<dbReference type="GO" id="GO:0003677">
    <property type="term" value="F:DNA binding"/>
    <property type="evidence" value="ECO:0007669"/>
    <property type="project" value="UniProtKB-KW"/>
</dbReference>
<name>A0ABS4KVA4_9CLOT</name>
<dbReference type="PANTHER" id="PTHR30204">
    <property type="entry name" value="REDOX-CYCLING DRUG-SENSING TRANSCRIPTIONAL ACTIVATOR SOXR"/>
    <property type="match status" value="1"/>
</dbReference>
<evidence type="ECO:0000313" key="4">
    <source>
        <dbReference type="EMBL" id="MBP2033321.1"/>
    </source>
</evidence>
<keyword evidence="2" id="KW-0175">Coiled coil</keyword>
<dbReference type="PROSITE" id="PS00552">
    <property type="entry name" value="HTH_MERR_1"/>
    <property type="match status" value="1"/>
</dbReference>
<feature type="domain" description="HTH merR-type" evidence="3">
    <location>
        <begin position="4"/>
        <end position="74"/>
    </location>
</feature>
<evidence type="ECO:0000256" key="2">
    <source>
        <dbReference type="SAM" id="Coils"/>
    </source>
</evidence>
<accession>A0ABS4KVA4</accession>
<keyword evidence="1 4" id="KW-0238">DNA-binding</keyword>
<dbReference type="InterPro" id="IPR047057">
    <property type="entry name" value="MerR_fam"/>
</dbReference>
<organism evidence="4 5">
    <name type="scientific">Clostridium algifaecis</name>
    <dbReference type="NCBI Taxonomy" id="1472040"/>
    <lineage>
        <taxon>Bacteria</taxon>
        <taxon>Bacillati</taxon>
        <taxon>Bacillota</taxon>
        <taxon>Clostridia</taxon>
        <taxon>Eubacteriales</taxon>
        <taxon>Clostridiaceae</taxon>
        <taxon>Clostridium</taxon>
    </lineage>
</organism>
<dbReference type="InterPro" id="IPR011256">
    <property type="entry name" value="Reg_factor_effector_dom_sf"/>
</dbReference>
<feature type="coiled-coil region" evidence="2">
    <location>
        <begin position="82"/>
        <end position="116"/>
    </location>
</feature>